<dbReference type="Pfam" id="PF21089">
    <property type="entry name" value="PKS_DH_N"/>
    <property type="match status" value="1"/>
</dbReference>
<evidence type="ECO:0000313" key="4">
    <source>
        <dbReference type="Proteomes" id="UP000197174"/>
    </source>
</evidence>
<feature type="active site" description="Proton donor; for dehydratase activity" evidence="1">
    <location>
        <position position="209"/>
    </location>
</feature>
<proteinExistence type="predicted"/>
<dbReference type="InterPro" id="IPR049900">
    <property type="entry name" value="PKS_mFAS_DH"/>
</dbReference>
<dbReference type="EMBL" id="MZMV01000015">
    <property type="protein sequence ID" value="OWV08704.1"/>
    <property type="molecule type" value="Genomic_DNA"/>
</dbReference>
<evidence type="ECO:0000259" key="2">
    <source>
        <dbReference type="PROSITE" id="PS52019"/>
    </source>
</evidence>
<evidence type="ECO:0000313" key="3">
    <source>
        <dbReference type="EMBL" id="OWV08704.1"/>
    </source>
</evidence>
<name>A0A246RPW8_9ACTN</name>
<dbReference type="AlphaFoldDB" id="A0A246RPW8"/>
<accession>A0A246RPW8</accession>
<reference evidence="3 4" key="1">
    <citation type="submission" date="2017-03" db="EMBL/GenBank/DDBJ databases">
        <title>Whole genome sequence of Micromonospora wenchangensis, isolated from mangrove soil.</title>
        <authorList>
            <person name="Yang H."/>
        </authorList>
    </citation>
    <scope>NUCLEOTIDE SEQUENCE [LARGE SCALE GENOMIC DNA]</scope>
    <source>
        <strain evidence="3 4">CCTCC AA 2012002</strain>
    </source>
</reference>
<dbReference type="PROSITE" id="PS52019">
    <property type="entry name" value="PKS_MFAS_DH"/>
    <property type="match status" value="1"/>
</dbReference>
<feature type="region of interest" description="N-terminal hotdog fold" evidence="1">
    <location>
        <begin position="1"/>
        <end position="126"/>
    </location>
</feature>
<dbReference type="OrthoDB" id="4490964at2"/>
<feature type="region of interest" description="C-terminal hotdog fold" evidence="1">
    <location>
        <begin position="145"/>
        <end position="300"/>
    </location>
</feature>
<keyword evidence="4" id="KW-1185">Reference proteome</keyword>
<feature type="domain" description="PKS/mFAS DH" evidence="2">
    <location>
        <begin position="1"/>
        <end position="300"/>
    </location>
</feature>
<organism evidence="3 4">
    <name type="scientific">Micromonospora wenchangensis</name>
    <dbReference type="NCBI Taxonomy" id="1185415"/>
    <lineage>
        <taxon>Bacteria</taxon>
        <taxon>Bacillati</taxon>
        <taxon>Actinomycetota</taxon>
        <taxon>Actinomycetes</taxon>
        <taxon>Micromonosporales</taxon>
        <taxon>Micromonosporaceae</taxon>
        <taxon>Micromonospora</taxon>
    </lineage>
</organism>
<comment type="caution">
    <text evidence="3">The sequence shown here is derived from an EMBL/GenBank/DDBJ whole genome shotgun (WGS) entry which is preliminary data.</text>
</comment>
<evidence type="ECO:0000256" key="1">
    <source>
        <dbReference type="PROSITE-ProRule" id="PRU01363"/>
    </source>
</evidence>
<feature type="active site" description="Proton acceptor; for dehydratase activity" evidence="1">
    <location>
        <position position="35"/>
    </location>
</feature>
<dbReference type="InterPro" id="IPR042104">
    <property type="entry name" value="PKS_dehydratase_sf"/>
</dbReference>
<dbReference type="Gene3D" id="3.10.129.110">
    <property type="entry name" value="Polyketide synthase dehydratase"/>
    <property type="match status" value="1"/>
</dbReference>
<sequence length="327" mass="34680">METDAFYLDRTVRLEGGTLVAERKLDGRDHYLHQHLVDGVPTMPGVFVTEIAAQAARRLVPQGVVTGFRDLVLDRFLRLGGGSDRAPLRVRATLRSGAAGRSVVDVVVTMDVVAPSGQVLVRDRRHFSVTVLVDARRPAAPTWPAWHTADELPVPDPYLTPGSPVRVDGAFVSTTGLRLHPLGARARYTAPAGAGSVFDRFTVPVLLLDGLLRLIGTELVDDRYVPIFAPTRIRRIDLHVGGGDVVLGGAGAVELFATPRAAALLGAEGGTRALAVDGTGRVLVQIKDVVGVGVGGFDTVAGRQVDWPVIGDVGRSRLSGRVGVVPL</sequence>
<dbReference type="InterPro" id="IPR049552">
    <property type="entry name" value="PKS_DH_N"/>
</dbReference>
<protein>
    <recommendedName>
        <fullName evidence="2">PKS/mFAS DH domain-containing protein</fullName>
    </recommendedName>
</protein>
<dbReference type="RefSeq" id="WP_088643808.1">
    <property type="nucleotide sequence ID" value="NZ_MZMV01000015.1"/>
</dbReference>
<gene>
    <name evidence="3" type="ORF">B5D80_11435</name>
</gene>
<dbReference type="Proteomes" id="UP000197174">
    <property type="component" value="Unassembled WGS sequence"/>
</dbReference>